<keyword evidence="9" id="KW-1185">Reference proteome</keyword>
<accession>A0A1M5RMI6</accession>
<dbReference type="CDD" id="cd00077">
    <property type="entry name" value="HDc"/>
    <property type="match status" value="1"/>
</dbReference>
<evidence type="ECO:0000256" key="2">
    <source>
        <dbReference type="ARBA" id="ARBA00022741"/>
    </source>
</evidence>
<evidence type="ECO:0000313" key="6">
    <source>
        <dbReference type="EMBL" id="PRZ22816.1"/>
    </source>
</evidence>
<dbReference type="InterPro" id="IPR036890">
    <property type="entry name" value="HATPase_C_sf"/>
</dbReference>
<protein>
    <submittedName>
        <fullName evidence="7">Histidine kinase-, DNA gyrase B-, and HSP90-like ATPase</fullName>
    </submittedName>
    <submittedName>
        <fullName evidence="6">Histidine kinase/DNA gyrase B/HSP90-like ATPase</fullName>
    </submittedName>
</protein>
<dbReference type="PANTHER" id="PTHR11528">
    <property type="entry name" value="HEAT SHOCK PROTEIN 90 FAMILY MEMBER"/>
    <property type="match status" value="1"/>
</dbReference>
<gene>
    <name evidence="6" type="ORF">BC624_10664</name>
    <name evidence="7" type="ORF">SAMN05443373_11058</name>
</gene>
<dbReference type="GO" id="GO:0016887">
    <property type="term" value="F:ATP hydrolysis activity"/>
    <property type="evidence" value="ECO:0007669"/>
    <property type="project" value="InterPro"/>
</dbReference>
<dbReference type="Gene3D" id="3.30.565.10">
    <property type="entry name" value="Histidine kinase-like ATPase, C-terminal domain"/>
    <property type="match status" value="1"/>
</dbReference>
<dbReference type="SUPFAM" id="SSF109604">
    <property type="entry name" value="HD-domain/PDEase-like"/>
    <property type="match status" value="1"/>
</dbReference>
<reference evidence="6 9" key="3">
    <citation type="submission" date="2018-03" db="EMBL/GenBank/DDBJ databases">
        <title>Genomic Encyclopedia of Archaeal and Bacterial Type Strains, Phase II (KMG-II): from individual species to whole genera.</title>
        <authorList>
            <person name="Goeker M."/>
        </authorList>
    </citation>
    <scope>NUCLEOTIDE SEQUENCE [LARGE SCALE GENOMIC DNA]</scope>
    <source>
        <strain evidence="6 9">DSM 17797</strain>
    </source>
</reference>
<evidence type="ECO:0000256" key="3">
    <source>
        <dbReference type="ARBA" id="ARBA00022840"/>
    </source>
</evidence>
<name>A0A1M5RMI6_9FLAO</name>
<dbReference type="RefSeq" id="WP_072945058.1">
    <property type="nucleotide sequence ID" value="NZ_FQWO01000010.1"/>
</dbReference>
<dbReference type="Pfam" id="PF24391">
    <property type="entry name" value="HD-CE"/>
    <property type="match status" value="1"/>
</dbReference>
<reference evidence="7" key="2">
    <citation type="submission" date="2016-11" db="EMBL/GenBank/DDBJ databases">
        <authorList>
            <person name="Jaros S."/>
            <person name="Januszkiewicz K."/>
            <person name="Wedrychowicz H."/>
        </authorList>
    </citation>
    <scope>NUCLEOTIDE SEQUENCE [LARGE SCALE GENOMIC DNA]</scope>
    <source>
        <strain evidence="7">DSM 19729</strain>
    </source>
</reference>
<dbReference type="InterPro" id="IPR056471">
    <property type="entry name" value="HD-CE"/>
</dbReference>
<feature type="domain" description="HD-CE" evidence="5">
    <location>
        <begin position="58"/>
        <end position="320"/>
    </location>
</feature>
<dbReference type="GO" id="GO:0140662">
    <property type="term" value="F:ATP-dependent protein folding chaperone"/>
    <property type="evidence" value="ECO:0007669"/>
    <property type="project" value="InterPro"/>
</dbReference>
<sequence length="811" mass="93698">MSDSEQHIENSLAKSKIYTILRRKALNESRTIDSNVSDTIHKCVKYAYDKAKLIIKYMPEYTLHDSEHLFRVLYLMEKLIPEENLENLSVPELMLLILSAFFHDLGMSPDENEIKAWKQQWLGQDPTDIEKKEYSNFERFKNTYPDRLDDIDRLRVNQEFSKAELIEQYLISEYIRLNHAQRVKKLIARDWKDQIFYHDTPLTKILADICQSHNEDALSLMNLDANFLSGEDVNICIPYIAVILRLADLLDFDAKRTPSVLFSHLSVRNSVSLFEWQKHRSIKAWRINQNEISFFAECNHPVIESGIKKFCDYIDTELKNCSAILSKISEQSGFLDFSQYKLNLPIKVNRERIGPVKDIESGDPLYEYWDTSFELNKNQVIELFMGTQLYGTKDVALRELIQNSIDACLLSEAMHNSWNAPYVPNIIVKFYTIGTEDYLEVIDNGIGMNKDIINNYYSKVGSSFYKSKDFFDLKAQTDLSYKPISRFGIGILSTFMVSESVEVQTKRLKGKYSYDDPLKLVIEGYDSIFTVLKSDKDEPGTSTKLLLKQNHPWKHYTDEALIKAIKLAVPNPQVPIKIIIENEENNFSKNDFQNKKAAELKSYYWTENANIREELIEFDESGYIGNAIVGIIEQNGIPVEKVDVHSNETNVNGQKYSLSLQMHWETNEIKKKGDSIEINDTGDIKLTPRTQTLAKSNASFSIHGISYSGGLFPEYSFNAKKTMLLWPFPMLIVLDLNGNNDLDLNSARNEIVLNELWNSFEQNLAFIICKKLSENLKEEYISTLYSLFRANSQNDNFLVGLEKAQELLKNQ</sequence>
<dbReference type="Pfam" id="PF13589">
    <property type="entry name" value="HATPase_c_3"/>
    <property type="match status" value="1"/>
</dbReference>
<keyword evidence="3" id="KW-0067">ATP-binding</keyword>
<proteinExistence type="inferred from homology"/>
<comment type="similarity">
    <text evidence="1">Belongs to the heat shock protein 90 family.</text>
</comment>
<reference evidence="8" key="1">
    <citation type="submission" date="2016-11" db="EMBL/GenBank/DDBJ databases">
        <authorList>
            <person name="Varghese N."/>
            <person name="Submissions S."/>
        </authorList>
    </citation>
    <scope>NUCLEOTIDE SEQUENCE [LARGE SCALE GENOMIC DNA]</scope>
    <source>
        <strain evidence="8">DSM 19729</strain>
    </source>
</reference>
<evidence type="ECO:0000313" key="9">
    <source>
        <dbReference type="Proteomes" id="UP000237771"/>
    </source>
</evidence>
<dbReference type="SUPFAM" id="SSF55874">
    <property type="entry name" value="ATPase domain of HSP90 chaperone/DNA topoisomerase II/histidine kinase"/>
    <property type="match status" value="1"/>
</dbReference>
<evidence type="ECO:0000313" key="7">
    <source>
        <dbReference type="EMBL" id="SHH27517.1"/>
    </source>
</evidence>
<keyword evidence="4" id="KW-0143">Chaperone</keyword>
<keyword evidence="7" id="KW-0808">Transferase</keyword>
<dbReference type="InterPro" id="IPR003607">
    <property type="entry name" value="HD/PDEase_dom"/>
</dbReference>
<evidence type="ECO:0000256" key="4">
    <source>
        <dbReference type="ARBA" id="ARBA00023186"/>
    </source>
</evidence>
<dbReference type="Gene3D" id="1.10.3210.10">
    <property type="entry name" value="Hypothetical protein af1432"/>
    <property type="match status" value="1"/>
</dbReference>
<dbReference type="Proteomes" id="UP000237771">
    <property type="component" value="Unassembled WGS sequence"/>
</dbReference>
<dbReference type="STRING" id="280093.SAMN05443373_11058"/>
<dbReference type="EMBL" id="PVUB01000006">
    <property type="protein sequence ID" value="PRZ22816.1"/>
    <property type="molecule type" value="Genomic_DNA"/>
</dbReference>
<dbReference type="GO" id="GO:0005524">
    <property type="term" value="F:ATP binding"/>
    <property type="evidence" value="ECO:0007669"/>
    <property type="project" value="UniProtKB-KW"/>
</dbReference>
<dbReference type="AlphaFoldDB" id="A0A1M5RMI6"/>
<dbReference type="InterPro" id="IPR001404">
    <property type="entry name" value="Hsp90_fam"/>
</dbReference>
<evidence type="ECO:0000256" key="1">
    <source>
        <dbReference type="ARBA" id="ARBA00008239"/>
    </source>
</evidence>
<dbReference type="GO" id="GO:0016301">
    <property type="term" value="F:kinase activity"/>
    <property type="evidence" value="ECO:0007669"/>
    <property type="project" value="UniProtKB-KW"/>
</dbReference>
<evidence type="ECO:0000313" key="8">
    <source>
        <dbReference type="Proteomes" id="UP000184384"/>
    </source>
</evidence>
<keyword evidence="2" id="KW-0547">Nucleotide-binding</keyword>
<keyword evidence="7" id="KW-0418">Kinase</keyword>
<evidence type="ECO:0000259" key="5">
    <source>
        <dbReference type="Pfam" id="PF24391"/>
    </source>
</evidence>
<dbReference type="EMBL" id="FQWO01000010">
    <property type="protein sequence ID" value="SHH27517.1"/>
    <property type="molecule type" value="Genomic_DNA"/>
</dbReference>
<dbReference type="Proteomes" id="UP000184384">
    <property type="component" value="Unassembled WGS sequence"/>
</dbReference>
<organism evidence="7 8">
    <name type="scientific">Flavobacterium granuli</name>
    <dbReference type="NCBI Taxonomy" id="280093"/>
    <lineage>
        <taxon>Bacteria</taxon>
        <taxon>Pseudomonadati</taxon>
        <taxon>Bacteroidota</taxon>
        <taxon>Flavobacteriia</taxon>
        <taxon>Flavobacteriales</taxon>
        <taxon>Flavobacteriaceae</taxon>
        <taxon>Flavobacterium</taxon>
    </lineage>
</organism>
<dbReference type="GO" id="GO:0051082">
    <property type="term" value="F:unfolded protein binding"/>
    <property type="evidence" value="ECO:0007669"/>
    <property type="project" value="InterPro"/>
</dbReference>